<protein>
    <recommendedName>
        <fullName evidence="4">Lipoprotein</fullName>
    </recommendedName>
</protein>
<keyword evidence="3" id="KW-1185">Reference proteome</keyword>
<dbReference type="EMBL" id="FMAQ01000010">
    <property type="protein sequence ID" value="SCC21197.1"/>
    <property type="molecule type" value="Genomic_DNA"/>
</dbReference>
<feature type="coiled-coil region" evidence="1">
    <location>
        <begin position="79"/>
        <end position="107"/>
    </location>
</feature>
<dbReference type="PROSITE" id="PS51257">
    <property type="entry name" value="PROKAR_LIPOPROTEIN"/>
    <property type="match status" value="1"/>
</dbReference>
<keyword evidence="1" id="KW-0175">Coiled coil</keyword>
<dbReference type="OrthoDB" id="7067666at2"/>
<evidence type="ECO:0008006" key="4">
    <source>
        <dbReference type="Google" id="ProtNLM"/>
    </source>
</evidence>
<gene>
    <name evidence="2" type="ORF">GA0061081_11035</name>
</gene>
<dbReference type="RefSeq" id="WP_091349644.1">
    <property type="nucleotide sequence ID" value="NZ_FMAQ01000010.1"/>
</dbReference>
<evidence type="ECO:0000313" key="2">
    <source>
        <dbReference type="EMBL" id="SCC21197.1"/>
    </source>
</evidence>
<evidence type="ECO:0000256" key="1">
    <source>
        <dbReference type="SAM" id="Coils"/>
    </source>
</evidence>
<accession>A0A1C4CQ13</accession>
<organism evidence="2 3">
    <name type="scientific">Gilliamella bombicola</name>
    <dbReference type="NCBI Taxonomy" id="1798182"/>
    <lineage>
        <taxon>Bacteria</taxon>
        <taxon>Pseudomonadati</taxon>
        <taxon>Pseudomonadota</taxon>
        <taxon>Gammaproteobacteria</taxon>
        <taxon>Orbales</taxon>
        <taxon>Orbaceae</taxon>
        <taxon>Gilliamella</taxon>
    </lineage>
</organism>
<dbReference type="Proteomes" id="UP000199670">
    <property type="component" value="Unassembled WGS sequence"/>
</dbReference>
<sequence length="309" mass="35657">MKALKNVLIILTTAMILTGCEEKNEEYYLNNIDSANKKVEQCNQDLEKAFIANDKGGIEKVEKNPECRAAMSAIEKDRKIKYELEKKRKEDEKKQAVESEMSAIRQQVSGMSWGESVDEYLKVDECKSSFSFNKSPKCEAWETVYKEKVDEGKKELKQLSFNEIKEKMQSLCKLDKRTGSKCSVAQKALEEKAADELANVDIQTIESKKSLYCAEDLVFQSACNVSWEKAWKKESDKYVKFYTENNAEFVATYNSCIDKLEAVKAQKLNWNEENKLQKAIKEGYPCSQVKDAYTKRGMGYSWFYQKIEE</sequence>
<dbReference type="AlphaFoldDB" id="A0A1C4CQ13"/>
<name>A0A1C4CQ13_9GAMM</name>
<evidence type="ECO:0000313" key="3">
    <source>
        <dbReference type="Proteomes" id="UP000199670"/>
    </source>
</evidence>
<reference evidence="3" key="1">
    <citation type="submission" date="2016-08" db="EMBL/GenBank/DDBJ databases">
        <authorList>
            <person name="Varghese N."/>
            <person name="Submissions Spin"/>
        </authorList>
    </citation>
    <scope>NUCLEOTIDE SEQUENCE [LARGE SCALE GENOMIC DNA]</scope>
    <source>
        <strain evidence="3">R-53248</strain>
    </source>
</reference>
<proteinExistence type="predicted"/>